<dbReference type="EMBL" id="LC570769">
    <property type="protein sequence ID" value="BCK60422.1"/>
    <property type="molecule type" value="Genomic_DNA"/>
</dbReference>
<keyword evidence="6 13" id="KW-0456">Lyase</keyword>
<dbReference type="Gene3D" id="3.20.10.10">
    <property type="entry name" value="D-amino Acid Aminotransferase, subunit A, domain 2"/>
    <property type="match status" value="1"/>
</dbReference>
<evidence type="ECO:0000256" key="11">
    <source>
        <dbReference type="ARBA" id="ARBA00069174"/>
    </source>
</evidence>
<sequence length="284" mass="31263">MGPIRQYRAFFIGGILLLINGIPTDSVSAMDRGLAYGDGHFTTLLVKDGRPVWWPAHLARLQQASARLGLAEVDWQRLGDEVAGMARDQTLAVIKVMLTRGSGGRGYDGTACHAPTRILSLAAYPAHYSAWQQTGIPLLVCQKRLGDAPMLAGLKTLNRLEQVLLKSELAARSGVEGIVLNSRGFLVEGVSANLFWRRGRTVFTPDLTHCGIDGIMRRHVMAMLKQMSIELRVVEAPLESLWQAEEVWLTNTLMGIVPVTGIGETQYASPVLIRRLQERLVIEV</sequence>
<dbReference type="AlphaFoldDB" id="A0A7G1L4E9"/>
<dbReference type="GO" id="GO:0005829">
    <property type="term" value="C:cytosol"/>
    <property type="evidence" value="ECO:0007669"/>
    <property type="project" value="TreeGrafter"/>
</dbReference>
<dbReference type="NCBIfam" id="NF004761">
    <property type="entry name" value="PRK06092.1"/>
    <property type="match status" value="1"/>
</dbReference>
<dbReference type="GO" id="GO:0030170">
    <property type="term" value="F:pyridoxal phosphate binding"/>
    <property type="evidence" value="ECO:0007669"/>
    <property type="project" value="InterPro"/>
</dbReference>
<evidence type="ECO:0000313" key="13">
    <source>
        <dbReference type="EMBL" id="BCK60422.1"/>
    </source>
</evidence>
<dbReference type="SUPFAM" id="SSF56752">
    <property type="entry name" value="D-aminoacid aminotransferase-like PLP-dependent enzymes"/>
    <property type="match status" value="1"/>
</dbReference>
<dbReference type="PANTHER" id="PTHR42743">
    <property type="entry name" value="AMINO-ACID AMINOTRANSFERASE"/>
    <property type="match status" value="1"/>
</dbReference>
<dbReference type="FunFam" id="3.20.10.10:FF:000002">
    <property type="entry name" value="D-alanine aminotransferase"/>
    <property type="match status" value="1"/>
</dbReference>
<reference evidence="13" key="1">
    <citation type="submission" date="2020-07" db="EMBL/GenBank/DDBJ databases">
        <title>Aeromonas blaVEB-3.</title>
        <authorList>
            <person name="Sugiyama M."/>
            <person name="Asai T."/>
        </authorList>
    </citation>
    <scope>NUCLEOTIDE SEQUENCE</scope>
    <source>
        <strain evidence="13">K36</strain>
    </source>
</reference>
<evidence type="ECO:0000256" key="5">
    <source>
        <dbReference type="ARBA" id="ARBA00022909"/>
    </source>
</evidence>
<name>A0A7G1L4E9_AERHY</name>
<dbReference type="InterPro" id="IPR043132">
    <property type="entry name" value="BCAT-like_C"/>
</dbReference>
<keyword evidence="4" id="KW-0663">Pyridoxal phosphate</keyword>
<evidence type="ECO:0000256" key="8">
    <source>
        <dbReference type="ARBA" id="ARBA00035676"/>
    </source>
</evidence>
<evidence type="ECO:0000256" key="4">
    <source>
        <dbReference type="ARBA" id="ARBA00022898"/>
    </source>
</evidence>
<evidence type="ECO:0000256" key="2">
    <source>
        <dbReference type="ARBA" id="ARBA00009320"/>
    </source>
</evidence>
<comment type="function">
    <text evidence="10">Involved in the biosynthesis of p-aminobenzoate (PABA), a precursor of tetrahydrofolate. Converts 4-amino-4-deoxychorismate into 4-aminobenzoate (PABA) and pyruvate.</text>
</comment>
<dbReference type="Pfam" id="PF01063">
    <property type="entry name" value="Aminotran_4"/>
    <property type="match status" value="1"/>
</dbReference>
<evidence type="ECO:0000256" key="9">
    <source>
        <dbReference type="ARBA" id="ARBA00049529"/>
    </source>
</evidence>
<dbReference type="InterPro" id="IPR017824">
    <property type="entry name" value="Aminodeoxychorismate_lyase_IV"/>
</dbReference>
<dbReference type="InterPro" id="IPR036038">
    <property type="entry name" value="Aminotransferase-like"/>
</dbReference>
<evidence type="ECO:0000256" key="6">
    <source>
        <dbReference type="ARBA" id="ARBA00023239"/>
    </source>
</evidence>
<comment type="similarity">
    <text evidence="2">Belongs to the class-IV pyridoxal-phosphate-dependent aminotransferase family.</text>
</comment>
<dbReference type="Gene3D" id="3.30.470.10">
    <property type="match status" value="1"/>
</dbReference>
<evidence type="ECO:0000256" key="3">
    <source>
        <dbReference type="ARBA" id="ARBA00011738"/>
    </source>
</evidence>
<dbReference type="RefSeq" id="WP_270799879.1">
    <property type="nucleotide sequence ID" value="NZ_JAUUBH010000001.1"/>
</dbReference>
<comment type="catalytic activity">
    <reaction evidence="9">
        <text>4-amino-4-deoxychorismate = 4-aminobenzoate + pyruvate + H(+)</text>
        <dbReference type="Rhea" id="RHEA:16201"/>
        <dbReference type="ChEBI" id="CHEBI:15361"/>
        <dbReference type="ChEBI" id="CHEBI:15378"/>
        <dbReference type="ChEBI" id="CHEBI:17836"/>
        <dbReference type="ChEBI" id="CHEBI:58406"/>
        <dbReference type="EC" id="4.1.3.38"/>
    </reaction>
</comment>
<dbReference type="GO" id="GO:0046656">
    <property type="term" value="P:folic acid biosynthetic process"/>
    <property type="evidence" value="ECO:0007669"/>
    <property type="project" value="UniProtKB-KW"/>
</dbReference>
<dbReference type="PANTHER" id="PTHR42743:SF2">
    <property type="entry name" value="AMINODEOXYCHORISMATE LYASE"/>
    <property type="match status" value="1"/>
</dbReference>
<dbReference type="EC" id="4.1.3.38" evidence="8 12"/>
<comment type="pathway">
    <text evidence="7">Cofactor biosynthesis; tetrahydrofolate biosynthesis; 4-aminobenzoate from chorismate: step 2/2.</text>
</comment>
<evidence type="ECO:0000256" key="10">
    <source>
        <dbReference type="ARBA" id="ARBA00054027"/>
    </source>
</evidence>
<dbReference type="GO" id="GO:0008153">
    <property type="term" value="P:4-aminobenzoate biosynthetic process"/>
    <property type="evidence" value="ECO:0007669"/>
    <property type="project" value="UniProtKB-UniRule"/>
</dbReference>
<gene>
    <name evidence="13" type="primary">pabC</name>
</gene>
<evidence type="ECO:0000256" key="1">
    <source>
        <dbReference type="ARBA" id="ARBA00001933"/>
    </source>
</evidence>
<evidence type="ECO:0000256" key="12">
    <source>
        <dbReference type="NCBIfam" id="TIGR03461"/>
    </source>
</evidence>
<protein>
    <recommendedName>
        <fullName evidence="11 12">Aminodeoxychorismate lyase</fullName>
        <ecNumber evidence="8 12">4.1.3.38</ecNumber>
    </recommendedName>
</protein>
<comment type="subunit">
    <text evidence="3">Homodimer.</text>
</comment>
<keyword evidence="5" id="KW-0289">Folate biosynthesis</keyword>
<proteinExistence type="inferred from homology"/>
<accession>A0A7G1L4E9</accession>
<organism evidence="13">
    <name type="scientific">Aeromonas hydrophila</name>
    <dbReference type="NCBI Taxonomy" id="644"/>
    <lineage>
        <taxon>Bacteria</taxon>
        <taxon>Pseudomonadati</taxon>
        <taxon>Pseudomonadota</taxon>
        <taxon>Gammaproteobacteria</taxon>
        <taxon>Aeromonadales</taxon>
        <taxon>Aeromonadaceae</taxon>
        <taxon>Aeromonas</taxon>
    </lineage>
</organism>
<dbReference type="NCBIfam" id="TIGR03461">
    <property type="entry name" value="pabC_Proteo"/>
    <property type="match status" value="1"/>
</dbReference>
<dbReference type="InterPro" id="IPR050571">
    <property type="entry name" value="Class-IV_PLP-Dep_Aminotrnsfr"/>
</dbReference>
<dbReference type="InterPro" id="IPR001544">
    <property type="entry name" value="Aminotrans_IV"/>
</dbReference>
<evidence type="ECO:0000256" key="7">
    <source>
        <dbReference type="ARBA" id="ARBA00035633"/>
    </source>
</evidence>
<dbReference type="CDD" id="cd01559">
    <property type="entry name" value="ADCL_like"/>
    <property type="match status" value="1"/>
</dbReference>
<dbReference type="InterPro" id="IPR043131">
    <property type="entry name" value="BCAT-like_N"/>
</dbReference>
<dbReference type="GO" id="GO:0008696">
    <property type="term" value="F:4-amino-4-deoxychorismate lyase activity"/>
    <property type="evidence" value="ECO:0007669"/>
    <property type="project" value="UniProtKB-UniRule"/>
</dbReference>
<comment type="cofactor">
    <cofactor evidence="1">
        <name>pyridoxal 5'-phosphate</name>
        <dbReference type="ChEBI" id="CHEBI:597326"/>
    </cofactor>
</comment>